<dbReference type="EMBL" id="CP011280">
    <property type="protein sequence ID" value="AKC95546.1"/>
    <property type="molecule type" value="Genomic_DNA"/>
</dbReference>
<feature type="transmembrane region" description="Helical" evidence="1">
    <location>
        <begin position="174"/>
        <end position="194"/>
    </location>
</feature>
<dbReference type="RefSeq" id="WP_046328652.1">
    <property type="nucleotide sequence ID" value="NZ_CP011280.1"/>
</dbReference>
<evidence type="ECO:0000313" key="2">
    <source>
        <dbReference type="EMBL" id="AKC95546.1"/>
    </source>
</evidence>
<protein>
    <submittedName>
        <fullName evidence="2">Uncharacterized protein</fullName>
    </submittedName>
</protein>
<keyword evidence="1" id="KW-0472">Membrane</keyword>
<dbReference type="AlphaFoldDB" id="A0A0E3ZCB9"/>
<keyword evidence="1" id="KW-0812">Transmembrane</keyword>
<reference evidence="2 3" key="1">
    <citation type="journal article" date="2012" name="BMC Genomics">
        <title>Genomic sequence analysis and characterization of Sneathia amnii sp. nov.</title>
        <authorList>
            <consortium name="Vaginal Microbiome Consortium (additional members)"/>
            <person name="Harwich M.D.Jr."/>
            <person name="Serrano M.G."/>
            <person name="Fettweis J.M."/>
            <person name="Alves J.M."/>
            <person name="Reimers M.A."/>
            <person name="Buck G.A."/>
            <person name="Jefferson K.K."/>
        </authorList>
    </citation>
    <scope>NUCLEOTIDE SEQUENCE [LARGE SCALE GENOMIC DNA]</scope>
    <source>
        <strain evidence="2 3">SN35</strain>
    </source>
</reference>
<feature type="transmembrane region" description="Helical" evidence="1">
    <location>
        <begin position="142"/>
        <end position="162"/>
    </location>
</feature>
<dbReference type="STRING" id="187101.VC03_03275"/>
<keyword evidence="3" id="KW-1185">Reference proteome</keyword>
<sequence>MNRVKNILYYILVYIVFGIIDTKFHFILTTEYMFSYRFITHQIIILFTIPYIVNKYINEKNIRIISNYLKLYIKDLEKYIGRILFDVVFTNIFFFLIGQVVFFIINRNINIHYALFMIIEILVSIIIIFSMSLYFNKNIIVYGIYYILLISGLVVNKCWVSLVLTIKLLDDNILYLYLSRIIILVLFSSMYILIKNRFIRDIEGDEL</sequence>
<keyword evidence="1" id="KW-1133">Transmembrane helix</keyword>
<accession>A0A0E3ZCB9</accession>
<dbReference type="Proteomes" id="UP000033103">
    <property type="component" value="Chromosome"/>
</dbReference>
<gene>
    <name evidence="2" type="ORF">VC03_03275</name>
</gene>
<feature type="transmembrane region" description="Helical" evidence="1">
    <location>
        <begin position="7"/>
        <end position="28"/>
    </location>
</feature>
<proteinExistence type="predicted"/>
<feature type="transmembrane region" description="Helical" evidence="1">
    <location>
        <begin position="83"/>
        <end position="105"/>
    </location>
</feature>
<organism evidence="2 3">
    <name type="scientific">Sneathia vaginalis</name>
    <dbReference type="NCBI Taxonomy" id="187101"/>
    <lineage>
        <taxon>Bacteria</taxon>
        <taxon>Fusobacteriati</taxon>
        <taxon>Fusobacteriota</taxon>
        <taxon>Fusobacteriia</taxon>
        <taxon>Fusobacteriales</taxon>
        <taxon>Leptotrichiaceae</taxon>
        <taxon>Sneathia</taxon>
    </lineage>
</organism>
<feature type="transmembrane region" description="Helical" evidence="1">
    <location>
        <begin position="34"/>
        <end position="53"/>
    </location>
</feature>
<dbReference type="PATRIC" id="fig|1069640.6.peg.643"/>
<dbReference type="HOGENOM" id="CLU_1325614_0_0_0"/>
<evidence type="ECO:0000313" key="3">
    <source>
        <dbReference type="Proteomes" id="UP000033103"/>
    </source>
</evidence>
<dbReference type="KEGG" id="sns:VC03_03275"/>
<evidence type="ECO:0000256" key="1">
    <source>
        <dbReference type="SAM" id="Phobius"/>
    </source>
</evidence>
<feature type="transmembrane region" description="Helical" evidence="1">
    <location>
        <begin position="111"/>
        <end position="135"/>
    </location>
</feature>
<name>A0A0E3ZCB9_9FUSO</name>